<dbReference type="SUPFAM" id="SSF56112">
    <property type="entry name" value="Protein kinase-like (PK-like)"/>
    <property type="match status" value="2"/>
</dbReference>
<organism evidence="6 7">
    <name type="scientific">Batrachochytrium salamandrivorans</name>
    <dbReference type="NCBI Taxonomy" id="1357716"/>
    <lineage>
        <taxon>Eukaryota</taxon>
        <taxon>Fungi</taxon>
        <taxon>Fungi incertae sedis</taxon>
        <taxon>Chytridiomycota</taxon>
        <taxon>Chytridiomycota incertae sedis</taxon>
        <taxon>Chytridiomycetes</taxon>
        <taxon>Rhizophydiales</taxon>
        <taxon>Rhizophydiales incertae sedis</taxon>
        <taxon>Batrachochytrium</taxon>
    </lineage>
</organism>
<dbReference type="InterPro" id="IPR000719">
    <property type="entry name" value="Prot_kinase_dom"/>
</dbReference>
<dbReference type="PROSITE" id="PS00108">
    <property type="entry name" value="PROTEIN_KINASE_ST"/>
    <property type="match status" value="1"/>
</dbReference>
<dbReference type="Pfam" id="PF00069">
    <property type="entry name" value="Pkinase"/>
    <property type="match status" value="2"/>
</dbReference>
<evidence type="ECO:0000259" key="5">
    <source>
        <dbReference type="PROSITE" id="PS50011"/>
    </source>
</evidence>
<evidence type="ECO:0000313" key="7">
    <source>
        <dbReference type="Proteomes" id="UP001648503"/>
    </source>
</evidence>
<dbReference type="Proteomes" id="UP001648503">
    <property type="component" value="Unassembled WGS sequence"/>
</dbReference>
<dbReference type="Gene3D" id="1.10.510.10">
    <property type="entry name" value="Transferase(Phosphotransferase) domain 1"/>
    <property type="match status" value="1"/>
</dbReference>
<dbReference type="InterPro" id="IPR017441">
    <property type="entry name" value="Protein_kinase_ATP_BS"/>
</dbReference>
<keyword evidence="1 3" id="KW-0547">Nucleotide-binding</keyword>
<dbReference type="EMBL" id="JAFCIX010000484">
    <property type="protein sequence ID" value="KAH6588966.1"/>
    <property type="molecule type" value="Genomic_DNA"/>
</dbReference>
<dbReference type="InterPro" id="IPR008271">
    <property type="entry name" value="Ser/Thr_kinase_AS"/>
</dbReference>
<feature type="region of interest" description="Disordered" evidence="4">
    <location>
        <begin position="302"/>
        <end position="345"/>
    </location>
</feature>
<feature type="compositionally biased region" description="Polar residues" evidence="4">
    <location>
        <begin position="308"/>
        <end position="342"/>
    </location>
</feature>
<evidence type="ECO:0000256" key="3">
    <source>
        <dbReference type="PROSITE-ProRule" id="PRU10141"/>
    </source>
</evidence>
<evidence type="ECO:0000256" key="1">
    <source>
        <dbReference type="ARBA" id="ARBA00022741"/>
    </source>
</evidence>
<feature type="domain" description="Protein kinase" evidence="5">
    <location>
        <begin position="369"/>
        <end position="697"/>
    </location>
</feature>
<feature type="binding site" evidence="3">
    <location>
        <position position="402"/>
    </location>
    <ligand>
        <name>ATP</name>
        <dbReference type="ChEBI" id="CHEBI:30616"/>
    </ligand>
</feature>
<gene>
    <name evidence="6" type="ORF">BASA50_010387</name>
</gene>
<reference evidence="6 7" key="1">
    <citation type="submission" date="2021-02" db="EMBL/GenBank/DDBJ databases">
        <title>Variation within the Batrachochytrium salamandrivorans European outbreak.</title>
        <authorList>
            <person name="Kelly M."/>
            <person name="Pasmans F."/>
            <person name="Shea T.P."/>
            <person name="Munoz J.F."/>
            <person name="Carranza S."/>
            <person name="Cuomo C.A."/>
            <person name="Martel A."/>
        </authorList>
    </citation>
    <scope>NUCLEOTIDE SEQUENCE [LARGE SCALE GENOMIC DNA]</scope>
    <source>
        <strain evidence="6 7">AMFP18/2</strain>
    </source>
</reference>
<dbReference type="PANTHER" id="PTHR24346">
    <property type="entry name" value="MAP/MICROTUBULE AFFINITY-REGULATING KINASE"/>
    <property type="match status" value="1"/>
</dbReference>
<proteinExistence type="predicted"/>
<name>A0ABQ8EYP4_9FUNG</name>
<evidence type="ECO:0000256" key="4">
    <source>
        <dbReference type="SAM" id="MobiDB-lite"/>
    </source>
</evidence>
<accession>A0ABQ8EYP4</accession>
<comment type="caution">
    <text evidence="6">The sequence shown here is derived from an EMBL/GenBank/DDBJ whole genome shotgun (WGS) entry which is preliminary data.</text>
</comment>
<keyword evidence="2 3" id="KW-0067">ATP-binding</keyword>
<dbReference type="Gene3D" id="3.30.200.20">
    <property type="entry name" value="Phosphorylase Kinase, domain 1"/>
    <property type="match status" value="1"/>
</dbReference>
<keyword evidence="7" id="KW-1185">Reference proteome</keyword>
<dbReference type="PROSITE" id="PS00107">
    <property type="entry name" value="PROTEIN_KINASE_ATP"/>
    <property type="match status" value="1"/>
</dbReference>
<dbReference type="PROSITE" id="PS50011">
    <property type="entry name" value="PROTEIN_KINASE_DOM"/>
    <property type="match status" value="1"/>
</dbReference>
<dbReference type="SMART" id="SM00220">
    <property type="entry name" value="S_TKc"/>
    <property type="match status" value="1"/>
</dbReference>
<protein>
    <recommendedName>
        <fullName evidence="5">Protein kinase domain-containing protein</fullName>
    </recommendedName>
</protein>
<evidence type="ECO:0000256" key="2">
    <source>
        <dbReference type="ARBA" id="ARBA00022840"/>
    </source>
</evidence>
<dbReference type="PANTHER" id="PTHR24346:SF72">
    <property type="entry name" value="CAMK PROTEIN KINASE"/>
    <property type="match status" value="1"/>
</dbReference>
<sequence length="709" mass="77458">MSGSTAISNNGNSHTIGRIKAANSSANLPRMIEETTVDISQSVNTQPLPMSNIGGNKTGIQGVGFAEESSQCSQARHCKGINLSTGGTSCETCTTSGYKCRFNASNNVAVSSSDSANHTTCENNINNSSCRGGAASSNTHTAGWVASTVDSVNSNSTQPSRSWILPNPLRVGEDASNARGNSSVSHMGATQTQQTLYTATLQQQSSATGALSGSTAADATIMPVANSAITTDRTDLTSIPTITSIDTMTATTVRYTTHDAPIKGHTLALQPLAAHPLAQSQPRLSMFRPMPQPLQKLSAIKPPLAHSASHSSFPKSNSNKYPDTQYRNTHSQEQQPYPQPQISVPVPPMSMAEKQLASHTLLPEFTNRFQLTSELGSGGFGFVLAAIDRVTQREVATKFILKSRVAANGWVRDPLLGVIPMEVYFLRHCCHANIISFVAMYSDHKFIYLVTELHGSQWSATKDHVQAHSVLAQPRDALMSHTPAPIVPAAAEPTSLAQYEAYSTSSLIPPSSLQRSNTCPFPAKLARRQSMDLFECIEQYDRIPEEKAKIIFYQVVQAIQYLHRKGVVHRDIKDENIVIDGDFHVKIIDFGSAAVEPNDPQFLFDRFQGTIQYASPEILRGEKYRGRPTDIWALGILLYTILFGEVPFASSEQAKTLNFKLPRFPSSAECMDLLSWILQKHASRRPTADQILRHKWFSSMHAHSEESRN</sequence>
<evidence type="ECO:0000313" key="6">
    <source>
        <dbReference type="EMBL" id="KAH6588966.1"/>
    </source>
</evidence>
<dbReference type="InterPro" id="IPR011009">
    <property type="entry name" value="Kinase-like_dom_sf"/>
</dbReference>